<dbReference type="AlphaFoldDB" id="A0A0V1BSP3"/>
<gene>
    <name evidence="1" type="ORF">T01_13871</name>
</gene>
<proteinExistence type="predicted"/>
<protein>
    <submittedName>
        <fullName evidence="1">Uncharacterized protein</fullName>
    </submittedName>
</protein>
<dbReference type="Proteomes" id="UP000054776">
    <property type="component" value="Unassembled WGS sequence"/>
</dbReference>
<sequence>MQKLEVSPSVGRELQIGEFPIIKKIPNFENKFFADFRKTTKSIGHEILQSWNPKMDFMGINESKMIREVQ</sequence>
<accession>A0A0V1BSP3</accession>
<dbReference type="InParanoid" id="A0A0V1BSP3"/>
<keyword evidence="2" id="KW-1185">Reference proteome</keyword>
<organism evidence="1 2">
    <name type="scientific">Trichinella spiralis</name>
    <name type="common">Trichina worm</name>
    <dbReference type="NCBI Taxonomy" id="6334"/>
    <lineage>
        <taxon>Eukaryota</taxon>
        <taxon>Metazoa</taxon>
        <taxon>Ecdysozoa</taxon>
        <taxon>Nematoda</taxon>
        <taxon>Enoplea</taxon>
        <taxon>Dorylaimia</taxon>
        <taxon>Trichinellida</taxon>
        <taxon>Trichinellidae</taxon>
        <taxon>Trichinella</taxon>
    </lineage>
</organism>
<evidence type="ECO:0000313" key="1">
    <source>
        <dbReference type="EMBL" id="KRY39778.1"/>
    </source>
</evidence>
<evidence type="ECO:0000313" key="2">
    <source>
        <dbReference type="Proteomes" id="UP000054776"/>
    </source>
</evidence>
<reference evidence="1 2" key="1">
    <citation type="submission" date="2015-01" db="EMBL/GenBank/DDBJ databases">
        <title>Evolution of Trichinella species and genotypes.</title>
        <authorList>
            <person name="Korhonen P.K."/>
            <person name="Edoardo P."/>
            <person name="Giuseppe L.R."/>
            <person name="Gasser R.B."/>
        </authorList>
    </citation>
    <scope>NUCLEOTIDE SEQUENCE [LARGE SCALE GENOMIC DNA]</scope>
    <source>
        <strain evidence="1">ISS3</strain>
    </source>
</reference>
<dbReference type="EMBL" id="JYDH01000016">
    <property type="protein sequence ID" value="KRY39778.1"/>
    <property type="molecule type" value="Genomic_DNA"/>
</dbReference>
<comment type="caution">
    <text evidence="1">The sequence shown here is derived from an EMBL/GenBank/DDBJ whole genome shotgun (WGS) entry which is preliminary data.</text>
</comment>
<name>A0A0V1BSP3_TRISP</name>